<dbReference type="FunFam" id="3.40.50.300:FF:000287">
    <property type="entry name" value="Multidrug ABC transporter ATP-binding protein"/>
    <property type="match status" value="1"/>
</dbReference>
<dbReference type="AlphaFoldDB" id="A0A1H9K281"/>
<reference evidence="11 12" key="1">
    <citation type="submission" date="2016-10" db="EMBL/GenBank/DDBJ databases">
        <authorList>
            <person name="Varghese N."/>
            <person name="Submissions S."/>
        </authorList>
    </citation>
    <scope>NUCLEOTIDE SEQUENCE [LARGE SCALE GENOMIC DNA]</scope>
    <source>
        <strain evidence="11 12">TC-13</strain>
    </source>
</reference>
<keyword evidence="6 8" id="KW-1133">Transmembrane helix</keyword>
<feature type="domain" description="ABC transmembrane type-1" evidence="10">
    <location>
        <begin position="19"/>
        <end position="306"/>
    </location>
</feature>
<proteinExistence type="predicted"/>
<dbReference type="GO" id="GO:0005886">
    <property type="term" value="C:plasma membrane"/>
    <property type="evidence" value="ECO:0007669"/>
    <property type="project" value="UniProtKB-SubCell"/>
</dbReference>
<dbReference type="SUPFAM" id="SSF90123">
    <property type="entry name" value="ABC transporter transmembrane region"/>
    <property type="match status" value="1"/>
</dbReference>
<keyword evidence="2" id="KW-0813">Transport</keyword>
<evidence type="ECO:0000313" key="11">
    <source>
        <dbReference type="EMBL" id="SEQ93087.1"/>
    </source>
</evidence>
<dbReference type="GO" id="GO:0016887">
    <property type="term" value="F:ATP hydrolysis activity"/>
    <property type="evidence" value="ECO:0007669"/>
    <property type="project" value="InterPro"/>
</dbReference>
<dbReference type="InterPro" id="IPR017871">
    <property type="entry name" value="ABC_transporter-like_CS"/>
</dbReference>
<evidence type="ECO:0000256" key="7">
    <source>
        <dbReference type="ARBA" id="ARBA00023136"/>
    </source>
</evidence>
<organism evidence="11 12">
    <name type="scientific">Lysinibacillus fusiformis</name>
    <dbReference type="NCBI Taxonomy" id="28031"/>
    <lineage>
        <taxon>Bacteria</taxon>
        <taxon>Bacillati</taxon>
        <taxon>Bacillota</taxon>
        <taxon>Bacilli</taxon>
        <taxon>Bacillales</taxon>
        <taxon>Bacillaceae</taxon>
        <taxon>Lysinibacillus</taxon>
    </lineage>
</organism>
<dbReference type="Pfam" id="PF00664">
    <property type="entry name" value="ABC_membrane"/>
    <property type="match status" value="1"/>
</dbReference>
<evidence type="ECO:0000256" key="3">
    <source>
        <dbReference type="ARBA" id="ARBA00022692"/>
    </source>
</evidence>
<dbReference type="GO" id="GO:0005524">
    <property type="term" value="F:ATP binding"/>
    <property type="evidence" value="ECO:0007669"/>
    <property type="project" value="UniProtKB-KW"/>
</dbReference>
<evidence type="ECO:0000256" key="1">
    <source>
        <dbReference type="ARBA" id="ARBA00004651"/>
    </source>
</evidence>
<keyword evidence="3 8" id="KW-0812">Transmembrane</keyword>
<dbReference type="InterPro" id="IPR011527">
    <property type="entry name" value="ABC1_TM_dom"/>
</dbReference>
<sequence length="577" mass="65621">MSTSQRLMRYAMYFKKPIFLGLFFLTIAVFTELVGPFIAKHIIDNYMTIGHIEIKPITWLLIVYLLLAIATAILRYFMYIYLQIGANRVVQKLRKDVFEHIQTLPIQYFDNLPAGKIVARVTNDTEAVRNLYVQVLSNFVTSFISIFGVYIALFILNWKMAMLALTMIPIVYLWMILYRKFASKYNDVIRTKIADINAMINESIQGMTIIQAFRREQQMTKEFDDMNNEHYAYERKLLVLDSATSFNLVNTLRMIMFTVFIVYFGTQSYTATEVISAGTLYAFVDYLTKLFNPITNIVNQFSQLERSLIAGKRVFEVLDTDGEPVSEKSLPRYKGNVLFEDVSFAYKDNEYVLKNLSFEAHQGETIALVGHTGSGKSSIMNLLFRFYDPSKGKITIDGVDITSVPRQTMREHMGIVLQDPYLFTGTIASNVSLNNPNISPEKIKASLNAVGGERVLANLPNGYDEPVIEKGSTLSSGQRQLISFARALAFDPAILILDEATSNIDTETEEIIQHAMDVLKKGRTTFIIAHRLSTIKNADRILVLDRGEIVENGTHDELLELGGIYEKMYQMQANSLQ</sequence>
<comment type="caution">
    <text evidence="11">The sequence shown here is derived from an EMBL/GenBank/DDBJ whole genome shotgun (WGS) entry which is preliminary data.</text>
</comment>
<evidence type="ECO:0000259" key="9">
    <source>
        <dbReference type="PROSITE" id="PS50893"/>
    </source>
</evidence>
<evidence type="ECO:0000259" key="10">
    <source>
        <dbReference type="PROSITE" id="PS50929"/>
    </source>
</evidence>
<feature type="transmembrane region" description="Helical" evidence="8">
    <location>
        <begin position="20"/>
        <end position="39"/>
    </location>
</feature>
<dbReference type="EMBL" id="FOEL01000009">
    <property type="protein sequence ID" value="SEQ93087.1"/>
    <property type="molecule type" value="Genomic_DNA"/>
</dbReference>
<dbReference type="InterPro" id="IPR027417">
    <property type="entry name" value="P-loop_NTPase"/>
</dbReference>
<dbReference type="PANTHER" id="PTHR43394">
    <property type="entry name" value="ATP-DEPENDENT PERMEASE MDL1, MITOCHONDRIAL"/>
    <property type="match status" value="1"/>
</dbReference>
<keyword evidence="5 11" id="KW-0067">ATP-binding</keyword>
<dbReference type="RefSeq" id="WP_089986377.1">
    <property type="nucleotide sequence ID" value="NZ_FMVP01000009.1"/>
</dbReference>
<keyword evidence="4" id="KW-0547">Nucleotide-binding</keyword>
<comment type="subcellular location">
    <subcellularLocation>
        <location evidence="1">Cell membrane</location>
        <topology evidence="1">Multi-pass membrane protein</topology>
    </subcellularLocation>
</comment>
<accession>A0A1H9K281</accession>
<feature type="transmembrane region" description="Helical" evidence="8">
    <location>
        <begin position="135"/>
        <end position="155"/>
    </location>
</feature>
<dbReference type="InterPro" id="IPR039421">
    <property type="entry name" value="Type_1_exporter"/>
</dbReference>
<dbReference type="CDD" id="cd03254">
    <property type="entry name" value="ABCC_Glucan_exporter_like"/>
    <property type="match status" value="1"/>
</dbReference>
<evidence type="ECO:0000313" key="12">
    <source>
        <dbReference type="Proteomes" id="UP000199410"/>
    </source>
</evidence>
<evidence type="ECO:0000256" key="6">
    <source>
        <dbReference type="ARBA" id="ARBA00022989"/>
    </source>
</evidence>
<dbReference type="SUPFAM" id="SSF52540">
    <property type="entry name" value="P-loop containing nucleoside triphosphate hydrolases"/>
    <property type="match status" value="1"/>
</dbReference>
<dbReference type="PROSITE" id="PS50929">
    <property type="entry name" value="ABC_TM1F"/>
    <property type="match status" value="1"/>
</dbReference>
<dbReference type="PANTHER" id="PTHR43394:SF1">
    <property type="entry name" value="ATP-BINDING CASSETTE SUB-FAMILY B MEMBER 10, MITOCHONDRIAL"/>
    <property type="match status" value="1"/>
</dbReference>
<dbReference type="Gene3D" id="3.40.50.300">
    <property type="entry name" value="P-loop containing nucleotide triphosphate hydrolases"/>
    <property type="match status" value="1"/>
</dbReference>
<dbReference type="Gene3D" id="1.20.1560.10">
    <property type="entry name" value="ABC transporter type 1, transmembrane domain"/>
    <property type="match status" value="1"/>
</dbReference>
<dbReference type="InterPro" id="IPR003593">
    <property type="entry name" value="AAA+_ATPase"/>
</dbReference>
<dbReference type="Proteomes" id="UP000199410">
    <property type="component" value="Unassembled WGS sequence"/>
</dbReference>
<evidence type="ECO:0000256" key="5">
    <source>
        <dbReference type="ARBA" id="ARBA00022840"/>
    </source>
</evidence>
<feature type="transmembrane region" description="Helical" evidence="8">
    <location>
        <begin position="161"/>
        <end position="178"/>
    </location>
</feature>
<gene>
    <name evidence="11" type="ORF">SAMN02787113_02632</name>
</gene>
<evidence type="ECO:0000256" key="2">
    <source>
        <dbReference type="ARBA" id="ARBA00022448"/>
    </source>
</evidence>
<feature type="domain" description="ABC transporter" evidence="9">
    <location>
        <begin position="337"/>
        <end position="571"/>
    </location>
</feature>
<name>A0A1H9K281_9BACI</name>
<dbReference type="SMART" id="SM00382">
    <property type="entry name" value="AAA"/>
    <property type="match status" value="1"/>
</dbReference>
<dbReference type="PROSITE" id="PS50893">
    <property type="entry name" value="ABC_TRANSPORTER_2"/>
    <property type="match status" value="1"/>
</dbReference>
<dbReference type="CDD" id="cd18544">
    <property type="entry name" value="ABC_6TM_TmrA_like"/>
    <property type="match status" value="1"/>
</dbReference>
<dbReference type="InterPro" id="IPR003439">
    <property type="entry name" value="ABC_transporter-like_ATP-bd"/>
</dbReference>
<evidence type="ECO:0000256" key="4">
    <source>
        <dbReference type="ARBA" id="ARBA00022741"/>
    </source>
</evidence>
<dbReference type="InterPro" id="IPR036640">
    <property type="entry name" value="ABC1_TM_sf"/>
</dbReference>
<dbReference type="Pfam" id="PF00005">
    <property type="entry name" value="ABC_tran"/>
    <property type="match status" value="1"/>
</dbReference>
<feature type="transmembrane region" description="Helical" evidence="8">
    <location>
        <begin position="59"/>
        <end position="82"/>
    </location>
</feature>
<dbReference type="GO" id="GO:0015421">
    <property type="term" value="F:ABC-type oligopeptide transporter activity"/>
    <property type="evidence" value="ECO:0007669"/>
    <property type="project" value="TreeGrafter"/>
</dbReference>
<protein>
    <submittedName>
        <fullName evidence="11">ATP-binding cassette, subfamily B</fullName>
    </submittedName>
</protein>
<keyword evidence="7 8" id="KW-0472">Membrane</keyword>
<evidence type="ECO:0000256" key="8">
    <source>
        <dbReference type="SAM" id="Phobius"/>
    </source>
</evidence>
<dbReference type="PROSITE" id="PS00211">
    <property type="entry name" value="ABC_TRANSPORTER_1"/>
    <property type="match status" value="1"/>
</dbReference>